<keyword evidence="3" id="KW-1185">Reference proteome</keyword>
<evidence type="ECO:0000256" key="1">
    <source>
        <dbReference type="SAM" id="MobiDB-lite"/>
    </source>
</evidence>
<dbReference type="OrthoDB" id="6931295at2759"/>
<protein>
    <submittedName>
        <fullName evidence="2">Uncharacterized protein</fullName>
    </submittedName>
</protein>
<reference evidence="2 3" key="1">
    <citation type="journal article" date="2020" name="Cell">
        <title>Large-Scale Comparative Analyses of Tick Genomes Elucidate Their Genetic Diversity and Vector Capacities.</title>
        <authorList>
            <consortium name="Tick Genome and Microbiome Consortium (TIGMIC)"/>
            <person name="Jia N."/>
            <person name="Wang J."/>
            <person name="Shi W."/>
            <person name="Du L."/>
            <person name="Sun Y."/>
            <person name="Zhan W."/>
            <person name="Jiang J.F."/>
            <person name="Wang Q."/>
            <person name="Zhang B."/>
            <person name="Ji P."/>
            <person name="Bell-Sakyi L."/>
            <person name="Cui X.M."/>
            <person name="Yuan T.T."/>
            <person name="Jiang B.G."/>
            <person name="Yang W.F."/>
            <person name="Lam T.T."/>
            <person name="Chang Q.C."/>
            <person name="Ding S.J."/>
            <person name="Wang X.J."/>
            <person name="Zhu J.G."/>
            <person name="Ruan X.D."/>
            <person name="Zhao L."/>
            <person name="Wei J.T."/>
            <person name="Ye R.Z."/>
            <person name="Que T.C."/>
            <person name="Du C.H."/>
            <person name="Zhou Y.H."/>
            <person name="Cheng J.X."/>
            <person name="Dai P.F."/>
            <person name="Guo W.B."/>
            <person name="Han X.H."/>
            <person name="Huang E.J."/>
            <person name="Li L.F."/>
            <person name="Wei W."/>
            <person name="Gao Y.C."/>
            <person name="Liu J.Z."/>
            <person name="Shao H.Z."/>
            <person name="Wang X."/>
            <person name="Wang C.C."/>
            <person name="Yang T.C."/>
            <person name="Huo Q.B."/>
            <person name="Li W."/>
            <person name="Chen H.Y."/>
            <person name="Chen S.E."/>
            <person name="Zhou L.G."/>
            <person name="Ni X.B."/>
            <person name="Tian J.H."/>
            <person name="Sheng Y."/>
            <person name="Liu T."/>
            <person name="Pan Y.S."/>
            <person name="Xia L.Y."/>
            <person name="Li J."/>
            <person name="Zhao F."/>
            <person name="Cao W.C."/>
        </authorList>
    </citation>
    <scope>NUCLEOTIDE SEQUENCE [LARGE SCALE GENOMIC DNA]</scope>
    <source>
        <strain evidence="2">HaeL-2018</strain>
    </source>
</reference>
<accession>A0A9J6GV22</accession>
<name>A0A9J6GV22_HAELO</name>
<dbReference type="VEuPathDB" id="VectorBase:HLOH_061016"/>
<evidence type="ECO:0000313" key="2">
    <source>
        <dbReference type="EMBL" id="KAH9378729.1"/>
    </source>
</evidence>
<feature type="region of interest" description="Disordered" evidence="1">
    <location>
        <begin position="162"/>
        <end position="190"/>
    </location>
</feature>
<dbReference type="Proteomes" id="UP000821853">
    <property type="component" value="Unassembled WGS sequence"/>
</dbReference>
<organism evidence="2 3">
    <name type="scientific">Haemaphysalis longicornis</name>
    <name type="common">Bush tick</name>
    <dbReference type="NCBI Taxonomy" id="44386"/>
    <lineage>
        <taxon>Eukaryota</taxon>
        <taxon>Metazoa</taxon>
        <taxon>Ecdysozoa</taxon>
        <taxon>Arthropoda</taxon>
        <taxon>Chelicerata</taxon>
        <taxon>Arachnida</taxon>
        <taxon>Acari</taxon>
        <taxon>Parasitiformes</taxon>
        <taxon>Ixodida</taxon>
        <taxon>Ixodoidea</taxon>
        <taxon>Ixodidae</taxon>
        <taxon>Haemaphysalinae</taxon>
        <taxon>Haemaphysalis</taxon>
    </lineage>
</organism>
<comment type="caution">
    <text evidence="2">The sequence shown here is derived from an EMBL/GenBank/DDBJ whole genome shotgun (WGS) entry which is preliminary data.</text>
</comment>
<evidence type="ECO:0000313" key="3">
    <source>
        <dbReference type="Proteomes" id="UP000821853"/>
    </source>
</evidence>
<sequence>MKDIEISGRKHEVGAYATVPEGSTNGVIHNTAFSHLRETILAKLITHRNPTVILVRRIGNTPFIIVSFEGDRVPRQGHYTPSILDSPLYRKQFNFFTTSAEVAHSRDVCLMPNVQMCADCGLKNPKKEHAETCKPKCSCAMDLIPPDPTVAEIDTRLLTLFPSEDGQTNNQRENDRVRSGRASLQAVSPN</sequence>
<gene>
    <name evidence="2" type="ORF">HPB48_009838</name>
</gene>
<dbReference type="AlphaFoldDB" id="A0A9J6GV22"/>
<proteinExistence type="predicted"/>
<dbReference type="EMBL" id="JABSTR010000009">
    <property type="protein sequence ID" value="KAH9378729.1"/>
    <property type="molecule type" value="Genomic_DNA"/>
</dbReference>